<name>A0A4Q2UBF5_9BACT</name>
<reference evidence="8 9" key="1">
    <citation type="submission" date="2019-01" db="EMBL/GenBank/DDBJ databases">
        <title>Spirosoma flava sp. nov., a propanil-degrading bacterium isolated from herbicide-contaminated soil.</title>
        <authorList>
            <person name="Zhang L."/>
            <person name="Jiang J.-D."/>
        </authorList>
    </citation>
    <scope>NUCLEOTIDE SEQUENCE [LARGE SCALE GENOMIC DNA]</scope>
    <source>
        <strain evidence="8 9">TY50</strain>
    </source>
</reference>
<sequence>MTTRSTQKMSKYLPTDQRPGIIYHGDCNHLLAELPDGCIDLCLTDPPYGINFKSKVKRVAKFKRPGFRKIANDKTPYTVWLADLYRVMAPGGRLICFYRWDVQEQFAEAIRAAGFKLKDQLIWDKMAHGTGDLKGGFGSQHELMFYAVKGRYTWKGKRPKTVFRHMKVNSQNLTHPNEKPLALLDDLIGCCSTPGETVGDLFGGSYKTLQAALLMGRKCVTSELGDVEHQNGLARLQKTNLQTRIQLISA</sequence>
<comment type="similarity">
    <text evidence="1">Belongs to the N(4)/N(6)-methyltransferase family.</text>
</comment>
<dbReference type="GO" id="GO:0032259">
    <property type="term" value="P:methylation"/>
    <property type="evidence" value="ECO:0007669"/>
    <property type="project" value="UniProtKB-KW"/>
</dbReference>
<keyword evidence="3" id="KW-0489">Methyltransferase</keyword>
<evidence type="ECO:0000313" key="8">
    <source>
        <dbReference type="EMBL" id="RYC66363.1"/>
    </source>
</evidence>
<dbReference type="GO" id="GO:0003677">
    <property type="term" value="F:DNA binding"/>
    <property type="evidence" value="ECO:0007669"/>
    <property type="project" value="InterPro"/>
</dbReference>
<comment type="caution">
    <text evidence="8">The sequence shown here is derived from an EMBL/GenBank/DDBJ whole genome shotgun (WGS) entry which is preliminary data.</text>
</comment>
<dbReference type="GO" id="GO:0008170">
    <property type="term" value="F:N-methyltransferase activity"/>
    <property type="evidence" value="ECO:0007669"/>
    <property type="project" value="InterPro"/>
</dbReference>
<dbReference type="AlphaFoldDB" id="A0A4Q2UBF5"/>
<dbReference type="PRINTS" id="PR00506">
    <property type="entry name" value="D21N6MTFRASE"/>
</dbReference>
<evidence type="ECO:0000313" key="9">
    <source>
        <dbReference type="Proteomes" id="UP000290407"/>
    </source>
</evidence>
<dbReference type="InterPro" id="IPR002941">
    <property type="entry name" value="DNA_methylase_N4/N6"/>
</dbReference>
<dbReference type="InterPro" id="IPR002295">
    <property type="entry name" value="N4/N6-MTase_EcoPI_Mod-like"/>
</dbReference>
<proteinExistence type="inferred from homology"/>
<dbReference type="RefSeq" id="WP_129606929.1">
    <property type="nucleotide sequence ID" value="NZ_SBLB01000016.1"/>
</dbReference>
<dbReference type="InterPro" id="IPR002052">
    <property type="entry name" value="DNA_methylase_N6_adenine_CS"/>
</dbReference>
<dbReference type="Proteomes" id="UP000290407">
    <property type="component" value="Unassembled WGS sequence"/>
</dbReference>
<evidence type="ECO:0000256" key="2">
    <source>
        <dbReference type="ARBA" id="ARBA00011900"/>
    </source>
</evidence>
<protein>
    <recommendedName>
        <fullName evidence="2">site-specific DNA-methyltransferase (adenine-specific)</fullName>
        <ecNumber evidence="2">2.1.1.72</ecNumber>
    </recommendedName>
</protein>
<evidence type="ECO:0000256" key="3">
    <source>
        <dbReference type="ARBA" id="ARBA00022603"/>
    </source>
</evidence>
<dbReference type="PROSITE" id="PS00092">
    <property type="entry name" value="N6_MTASE"/>
    <property type="match status" value="1"/>
</dbReference>
<dbReference type="EMBL" id="SBLB01000016">
    <property type="protein sequence ID" value="RYC66363.1"/>
    <property type="molecule type" value="Genomic_DNA"/>
</dbReference>
<comment type="catalytic activity">
    <reaction evidence="6">
        <text>a 2'-deoxyadenosine in DNA + S-adenosyl-L-methionine = an N(6)-methyl-2'-deoxyadenosine in DNA + S-adenosyl-L-homocysteine + H(+)</text>
        <dbReference type="Rhea" id="RHEA:15197"/>
        <dbReference type="Rhea" id="RHEA-COMP:12418"/>
        <dbReference type="Rhea" id="RHEA-COMP:12419"/>
        <dbReference type="ChEBI" id="CHEBI:15378"/>
        <dbReference type="ChEBI" id="CHEBI:57856"/>
        <dbReference type="ChEBI" id="CHEBI:59789"/>
        <dbReference type="ChEBI" id="CHEBI:90615"/>
        <dbReference type="ChEBI" id="CHEBI:90616"/>
        <dbReference type="EC" id="2.1.1.72"/>
    </reaction>
</comment>
<dbReference type="EC" id="2.1.1.72" evidence="2"/>
<evidence type="ECO:0000256" key="6">
    <source>
        <dbReference type="ARBA" id="ARBA00047942"/>
    </source>
</evidence>
<dbReference type="InterPro" id="IPR029063">
    <property type="entry name" value="SAM-dependent_MTases_sf"/>
</dbReference>
<evidence type="ECO:0000256" key="4">
    <source>
        <dbReference type="ARBA" id="ARBA00022679"/>
    </source>
</evidence>
<evidence type="ECO:0000256" key="5">
    <source>
        <dbReference type="ARBA" id="ARBA00022691"/>
    </source>
</evidence>
<feature type="domain" description="DNA methylase N-4/N-6" evidence="7">
    <location>
        <begin position="39"/>
        <end position="224"/>
    </location>
</feature>
<evidence type="ECO:0000256" key="1">
    <source>
        <dbReference type="ARBA" id="ARBA00006594"/>
    </source>
</evidence>
<dbReference type="GO" id="GO:0009007">
    <property type="term" value="F:site-specific DNA-methyltransferase (adenine-specific) activity"/>
    <property type="evidence" value="ECO:0007669"/>
    <property type="project" value="UniProtKB-EC"/>
</dbReference>
<evidence type="ECO:0000259" key="7">
    <source>
        <dbReference type="Pfam" id="PF01555"/>
    </source>
</evidence>
<keyword evidence="9" id="KW-1185">Reference proteome</keyword>
<keyword evidence="5" id="KW-0949">S-adenosyl-L-methionine</keyword>
<accession>A0A4Q2UBF5</accession>
<dbReference type="Gene3D" id="3.40.50.150">
    <property type="entry name" value="Vaccinia Virus protein VP39"/>
    <property type="match status" value="1"/>
</dbReference>
<organism evidence="8 9">
    <name type="scientific">Spirosoma sordidisoli</name>
    <dbReference type="NCBI Taxonomy" id="2502893"/>
    <lineage>
        <taxon>Bacteria</taxon>
        <taxon>Pseudomonadati</taxon>
        <taxon>Bacteroidota</taxon>
        <taxon>Cytophagia</taxon>
        <taxon>Cytophagales</taxon>
        <taxon>Cytophagaceae</taxon>
        <taxon>Spirosoma</taxon>
    </lineage>
</organism>
<dbReference type="SUPFAM" id="SSF53335">
    <property type="entry name" value="S-adenosyl-L-methionine-dependent methyltransferases"/>
    <property type="match status" value="1"/>
</dbReference>
<dbReference type="Pfam" id="PF01555">
    <property type="entry name" value="N6_N4_Mtase"/>
    <property type="match status" value="1"/>
</dbReference>
<gene>
    <name evidence="8" type="ORF">EQG79_30280</name>
</gene>
<keyword evidence="4" id="KW-0808">Transferase</keyword>